<dbReference type="EMBL" id="BAABME010021149">
    <property type="protein sequence ID" value="GAA0162516.1"/>
    <property type="molecule type" value="Genomic_DNA"/>
</dbReference>
<keyword evidence="10" id="KW-1185">Reference proteome</keyword>
<evidence type="ECO:0000256" key="1">
    <source>
        <dbReference type="ARBA" id="ARBA00004123"/>
    </source>
</evidence>
<dbReference type="Pfam" id="PF04844">
    <property type="entry name" value="Ovate"/>
    <property type="match status" value="1"/>
</dbReference>
<keyword evidence="3 6" id="KW-0805">Transcription regulation</keyword>
<feature type="domain" description="OVATE" evidence="8">
    <location>
        <begin position="200"/>
        <end position="263"/>
    </location>
</feature>
<comment type="caution">
    <text evidence="9">The sequence shown here is derived from an EMBL/GenBank/DDBJ whole genome shotgun (WGS) entry which is preliminary data.</text>
</comment>
<dbReference type="GO" id="GO:0005634">
    <property type="term" value="C:nucleus"/>
    <property type="evidence" value="ECO:0007669"/>
    <property type="project" value="UniProtKB-SubCell"/>
</dbReference>
<keyword evidence="2 6" id="KW-0678">Repressor</keyword>
<evidence type="ECO:0000256" key="3">
    <source>
        <dbReference type="ARBA" id="ARBA00023015"/>
    </source>
</evidence>
<dbReference type="InterPro" id="IPR006458">
    <property type="entry name" value="Ovate_C"/>
</dbReference>
<evidence type="ECO:0000256" key="6">
    <source>
        <dbReference type="RuleBase" id="RU367028"/>
    </source>
</evidence>
<name>A0AAV3QHP2_LITER</name>
<evidence type="ECO:0000256" key="5">
    <source>
        <dbReference type="ARBA" id="ARBA00023242"/>
    </source>
</evidence>
<feature type="compositionally biased region" description="Basic and acidic residues" evidence="7">
    <location>
        <begin position="174"/>
        <end position="183"/>
    </location>
</feature>
<evidence type="ECO:0000313" key="10">
    <source>
        <dbReference type="Proteomes" id="UP001454036"/>
    </source>
</evidence>
<evidence type="ECO:0000256" key="2">
    <source>
        <dbReference type="ARBA" id="ARBA00022491"/>
    </source>
</evidence>
<dbReference type="AlphaFoldDB" id="A0AAV3QHP2"/>
<dbReference type="InterPro" id="IPR038933">
    <property type="entry name" value="Ovate"/>
</dbReference>
<dbReference type="PANTHER" id="PTHR33057">
    <property type="entry name" value="TRANSCRIPTION REPRESSOR OFP7-RELATED"/>
    <property type="match status" value="1"/>
</dbReference>
<evidence type="ECO:0000256" key="4">
    <source>
        <dbReference type="ARBA" id="ARBA00023163"/>
    </source>
</evidence>
<keyword evidence="4 6" id="KW-0804">Transcription</keyword>
<accession>A0AAV3QHP2</accession>
<protein>
    <recommendedName>
        <fullName evidence="6">Transcription repressor</fullName>
    </recommendedName>
    <alternativeName>
        <fullName evidence="6">Ovate family protein</fullName>
    </alternativeName>
</protein>
<keyword evidence="5 6" id="KW-0539">Nucleus</keyword>
<dbReference type="PANTHER" id="PTHR33057:SF117">
    <property type="entry name" value="TRANSCRIPTION REPRESSOR OFP14"/>
    <property type="match status" value="1"/>
</dbReference>
<feature type="compositionally biased region" description="Low complexity" evidence="7">
    <location>
        <begin position="161"/>
        <end position="173"/>
    </location>
</feature>
<evidence type="ECO:0000313" key="9">
    <source>
        <dbReference type="EMBL" id="GAA0162516.1"/>
    </source>
</evidence>
<dbReference type="PROSITE" id="PS51754">
    <property type="entry name" value="OVATE"/>
    <property type="match status" value="1"/>
</dbReference>
<organism evidence="9 10">
    <name type="scientific">Lithospermum erythrorhizon</name>
    <name type="common">Purple gromwell</name>
    <name type="synonym">Lithospermum officinale var. erythrorhizon</name>
    <dbReference type="NCBI Taxonomy" id="34254"/>
    <lineage>
        <taxon>Eukaryota</taxon>
        <taxon>Viridiplantae</taxon>
        <taxon>Streptophyta</taxon>
        <taxon>Embryophyta</taxon>
        <taxon>Tracheophyta</taxon>
        <taxon>Spermatophyta</taxon>
        <taxon>Magnoliopsida</taxon>
        <taxon>eudicotyledons</taxon>
        <taxon>Gunneridae</taxon>
        <taxon>Pentapetalae</taxon>
        <taxon>asterids</taxon>
        <taxon>lamiids</taxon>
        <taxon>Boraginales</taxon>
        <taxon>Boraginaceae</taxon>
        <taxon>Boraginoideae</taxon>
        <taxon>Lithospermeae</taxon>
        <taxon>Lithospermum</taxon>
    </lineage>
</organism>
<comment type="function">
    <text evidence="6">Transcriptional repressor that regulates multiple aspects of plant growth and development.</text>
</comment>
<sequence>MPKRIKKSFQFYLSKMKKHSSPHIDLSSKTFASSKGWILRGCKHPKTPSFSVNNNNVKKSTFTTNEDVDSAATLADIDRFLSENFKSLYLRANDDERDVDDGKGKHISKQEIDKNDIQENPGCLMFESPRCLNLPPNKDGPHNRFFINRTSSGSLIEEARTSMTSSTMPSSSSDETRENETNKITKHTKTNQGPEDFITLLTFSMDPCDDFRHSMLEMIEARLEFNGKVDWEFMEELLFCYLNLNDKKSYKFILNAFVDLNVILRERLGDRVPVKSRNVGRGRRRRVTNQMKCNV</sequence>
<proteinExistence type="predicted"/>
<reference evidence="9 10" key="1">
    <citation type="submission" date="2024-01" db="EMBL/GenBank/DDBJ databases">
        <title>The complete chloroplast genome sequence of Lithospermum erythrorhizon: insights into the phylogenetic relationship among Boraginaceae species and the maternal lineages of purple gromwells.</title>
        <authorList>
            <person name="Okada T."/>
            <person name="Watanabe K."/>
        </authorList>
    </citation>
    <scope>NUCLEOTIDE SEQUENCE [LARGE SCALE GENOMIC DNA]</scope>
</reference>
<evidence type="ECO:0000259" key="8">
    <source>
        <dbReference type="PROSITE" id="PS51754"/>
    </source>
</evidence>
<gene>
    <name evidence="9" type="ORF">LIER_39426</name>
</gene>
<dbReference type="NCBIfam" id="TIGR01568">
    <property type="entry name" value="A_thal_3678"/>
    <property type="match status" value="1"/>
</dbReference>
<dbReference type="Proteomes" id="UP001454036">
    <property type="component" value="Unassembled WGS sequence"/>
</dbReference>
<comment type="subcellular location">
    <subcellularLocation>
        <location evidence="1 6">Nucleus</location>
    </subcellularLocation>
</comment>
<feature type="region of interest" description="Disordered" evidence="7">
    <location>
        <begin position="160"/>
        <end position="191"/>
    </location>
</feature>
<evidence type="ECO:0000256" key="7">
    <source>
        <dbReference type="SAM" id="MobiDB-lite"/>
    </source>
</evidence>
<dbReference type="GO" id="GO:0045892">
    <property type="term" value="P:negative regulation of DNA-templated transcription"/>
    <property type="evidence" value="ECO:0007669"/>
    <property type="project" value="UniProtKB-UniRule"/>
</dbReference>